<evidence type="ECO:0000256" key="5">
    <source>
        <dbReference type="SAM" id="MobiDB-lite"/>
    </source>
</evidence>
<evidence type="ECO:0000259" key="7">
    <source>
        <dbReference type="PROSITE" id="PS50188"/>
    </source>
</evidence>
<comment type="subcellular location">
    <subcellularLocation>
        <location evidence="1">Membrane</location>
        <topology evidence="1">Single-pass membrane protein</topology>
    </subcellularLocation>
</comment>
<evidence type="ECO:0000256" key="2">
    <source>
        <dbReference type="ARBA" id="ARBA00022692"/>
    </source>
</evidence>
<reference evidence="8 9" key="1">
    <citation type="journal article" date="2009" name="Nature">
        <title>Evolution of pathogenicity and sexual reproduction in eight Candida genomes.</title>
        <authorList>
            <person name="Butler G."/>
            <person name="Rasmussen M.D."/>
            <person name="Lin M.F."/>
            <person name="Santos M.A."/>
            <person name="Sakthikumar S."/>
            <person name="Munro C.A."/>
            <person name="Rheinbay E."/>
            <person name="Grabherr M."/>
            <person name="Forche A."/>
            <person name="Reedy J.L."/>
            <person name="Agrafioti I."/>
            <person name="Arnaud M.B."/>
            <person name="Bates S."/>
            <person name="Brown A.J."/>
            <person name="Brunke S."/>
            <person name="Costanzo M.C."/>
            <person name="Fitzpatrick D.A."/>
            <person name="de Groot P.W."/>
            <person name="Harris D."/>
            <person name="Hoyer L.L."/>
            <person name="Hube B."/>
            <person name="Klis F.M."/>
            <person name="Kodira C."/>
            <person name="Lennard N."/>
            <person name="Logue M.E."/>
            <person name="Martin R."/>
            <person name="Neiman A.M."/>
            <person name="Nikolaou E."/>
            <person name="Quail M.A."/>
            <person name="Quinn J."/>
            <person name="Santos M.C."/>
            <person name="Schmitzberger F.F."/>
            <person name="Sherlock G."/>
            <person name="Shah P."/>
            <person name="Silverstein K.A."/>
            <person name="Skrzypek M.S."/>
            <person name="Soll D."/>
            <person name="Staggs R."/>
            <person name="Stansfield I."/>
            <person name="Stumpf M.P."/>
            <person name="Sudbery P.E."/>
            <person name="Srikantha T."/>
            <person name="Zeng Q."/>
            <person name="Berman J."/>
            <person name="Berriman M."/>
            <person name="Heitman J."/>
            <person name="Gow N.A."/>
            <person name="Lorenz M.C."/>
            <person name="Birren B.W."/>
            <person name="Kellis M."/>
            <person name="Cuomo C.A."/>
        </authorList>
    </citation>
    <scope>NUCLEOTIDE SEQUENCE [LARGE SCALE GENOMIC DNA]</scope>
    <source>
        <strain evidence="9">ATCC MYA-3404 / T1</strain>
    </source>
</reference>
<protein>
    <recommendedName>
        <fullName evidence="7">B30.2/SPRY domain-containing protein</fullName>
    </recommendedName>
</protein>
<dbReference type="InterPro" id="IPR043136">
    <property type="entry name" value="B30.2/SPRY_sf"/>
</dbReference>
<evidence type="ECO:0000256" key="3">
    <source>
        <dbReference type="ARBA" id="ARBA00022989"/>
    </source>
</evidence>
<dbReference type="GeneID" id="8296164"/>
<dbReference type="HOGENOM" id="CLU_016552_4_1_1"/>
<dbReference type="RefSeq" id="XP_002545509.1">
    <property type="nucleotide sequence ID" value="XM_002545463.1"/>
</dbReference>
<dbReference type="InterPro" id="IPR001870">
    <property type="entry name" value="B30.2/SPRY"/>
</dbReference>
<feature type="domain" description="B30.2/SPRY" evidence="7">
    <location>
        <begin position="68"/>
        <end position="264"/>
    </location>
</feature>
<dbReference type="InterPro" id="IPR013320">
    <property type="entry name" value="ConA-like_dom_sf"/>
</dbReference>
<evidence type="ECO:0000256" key="1">
    <source>
        <dbReference type="ARBA" id="ARBA00004167"/>
    </source>
</evidence>
<evidence type="ECO:0000313" key="8">
    <source>
        <dbReference type="EMBL" id="EER35551.1"/>
    </source>
</evidence>
<keyword evidence="3 6" id="KW-1133">Transmembrane helix</keyword>
<accession>C5M2K1</accession>
<dbReference type="Proteomes" id="UP000002037">
    <property type="component" value="Unassembled WGS sequence"/>
</dbReference>
<dbReference type="KEGG" id="ctp:CTRG_00290"/>
<feature type="compositionally biased region" description="Acidic residues" evidence="5">
    <location>
        <begin position="321"/>
        <end position="330"/>
    </location>
</feature>
<dbReference type="InterPro" id="IPR050618">
    <property type="entry name" value="Ubq-SigPath_Reg"/>
</dbReference>
<dbReference type="InterPro" id="IPR035780">
    <property type="entry name" value="SPRY_Ssh4-like"/>
</dbReference>
<dbReference type="EMBL" id="GG692395">
    <property type="protein sequence ID" value="EER35551.1"/>
    <property type="molecule type" value="Genomic_DNA"/>
</dbReference>
<evidence type="ECO:0000256" key="6">
    <source>
        <dbReference type="SAM" id="Phobius"/>
    </source>
</evidence>
<dbReference type="STRING" id="294747.C5M2K1"/>
<keyword evidence="9" id="KW-1185">Reference proteome</keyword>
<proteinExistence type="predicted"/>
<evidence type="ECO:0000256" key="4">
    <source>
        <dbReference type="ARBA" id="ARBA00023136"/>
    </source>
</evidence>
<dbReference type="Gene3D" id="2.60.120.920">
    <property type="match status" value="1"/>
</dbReference>
<dbReference type="PROSITE" id="PS50188">
    <property type="entry name" value="B302_SPRY"/>
    <property type="match status" value="1"/>
</dbReference>
<feature type="compositionally biased region" description="Basic and acidic residues" evidence="5">
    <location>
        <begin position="303"/>
        <end position="314"/>
    </location>
</feature>
<keyword evidence="4 6" id="KW-0472">Membrane</keyword>
<dbReference type="Pfam" id="PF00622">
    <property type="entry name" value="SPRY"/>
    <property type="match status" value="1"/>
</dbReference>
<dbReference type="VEuPathDB" id="FungiDB:CTRG_00290"/>
<sequence length="359" mass="40075">MSAILIPVLIIIITLSAALLGVLLILFLRRSPGQIQLDEEALLQLDPEQQELFYQAKEYLDGSDYMKGPLTLSQKLSIQERGISAYEFIKDSMLTNNDLLIVNKNELNFFQNFECSCQTNLPMNISSSTNTTIYFECKIYSLPNPESTTISLGLAAKPYPWFRLPGRHLSSVSYDSNGVRRNNDPLPPREPAPFPALSEGDVIGVGYRTSSGTIFFTRNGKKVSESKIGGHIKNFRIPNQGQIFPTIGANNVCSVHVNLGQMGYVFIEANVKKWGYAPLEGNGPAPPVYKKFNSDILLERSEIDESEISDRENDFPPDFWDQGECESQDNDNERITLNTLESPPSYDATEGPSNQTVDE</sequence>
<dbReference type="CDD" id="cd12910">
    <property type="entry name" value="SPRY_SSH4_like"/>
    <property type="match status" value="1"/>
</dbReference>
<name>C5M2K1_CANTT</name>
<dbReference type="AlphaFoldDB" id="C5M2K1"/>
<dbReference type="SUPFAM" id="SSF49899">
    <property type="entry name" value="Concanavalin A-like lectins/glucanases"/>
    <property type="match status" value="1"/>
</dbReference>
<keyword evidence="2 6" id="KW-0812">Transmembrane</keyword>
<dbReference type="InterPro" id="IPR003877">
    <property type="entry name" value="SPRY_dom"/>
</dbReference>
<dbReference type="eggNOG" id="KOG1477">
    <property type="taxonomic scope" value="Eukaryota"/>
</dbReference>
<evidence type="ECO:0000313" key="9">
    <source>
        <dbReference type="Proteomes" id="UP000002037"/>
    </source>
</evidence>
<dbReference type="OrthoDB" id="258495at2759"/>
<organism evidence="8 9">
    <name type="scientific">Candida tropicalis (strain ATCC MYA-3404 / T1)</name>
    <name type="common">Yeast</name>
    <dbReference type="NCBI Taxonomy" id="294747"/>
    <lineage>
        <taxon>Eukaryota</taxon>
        <taxon>Fungi</taxon>
        <taxon>Dikarya</taxon>
        <taxon>Ascomycota</taxon>
        <taxon>Saccharomycotina</taxon>
        <taxon>Pichiomycetes</taxon>
        <taxon>Debaryomycetaceae</taxon>
        <taxon>Candida/Lodderomyces clade</taxon>
        <taxon>Candida</taxon>
    </lineage>
</organism>
<feature type="region of interest" description="Disordered" evidence="5">
    <location>
        <begin position="303"/>
        <end position="359"/>
    </location>
</feature>
<feature type="transmembrane region" description="Helical" evidence="6">
    <location>
        <begin position="6"/>
        <end position="28"/>
    </location>
</feature>
<dbReference type="PANTHER" id="PTHR12864">
    <property type="entry name" value="RAN BINDING PROTEIN 9-RELATED"/>
    <property type="match status" value="1"/>
</dbReference>
<dbReference type="SMART" id="SM00449">
    <property type="entry name" value="SPRY"/>
    <property type="match status" value="1"/>
</dbReference>
<dbReference type="GO" id="GO:0016020">
    <property type="term" value="C:membrane"/>
    <property type="evidence" value="ECO:0007669"/>
    <property type="project" value="UniProtKB-SubCell"/>
</dbReference>
<gene>
    <name evidence="8" type="ORF">CTRG_00290</name>
</gene>